<keyword evidence="7 11" id="KW-0133">Cell shape</keyword>
<dbReference type="Gene3D" id="1.25.40.10">
    <property type="entry name" value="Tetratricopeptide repeat domain"/>
    <property type="match status" value="2"/>
</dbReference>
<keyword evidence="5" id="KW-0732">Signal</keyword>
<dbReference type="GO" id="GO:0071555">
    <property type="term" value="P:cell wall organization"/>
    <property type="evidence" value="ECO:0007669"/>
    <property type="project" value="UniProtKB-UniRule"/>
</dbReference>
<dbReference type="Gene3D" id="2.40.440.10">
    <property type="entry name" value="L,D-transpeptidase catalytic domain-like"/>
    <property type="match status" value="1"/>
</dbReference>
<dbReference type="EMBL" id="CP030759">
    <property type="protein sequence ID" value="AXA36840.1"/>
    <property type="molecule type" value="Genomic_DNA"/>
</dbReference>
<dbReference type="GO" id="GO:0005576">
    <property type="term" value="C:extracellular region"/>
    <property type="evidence" value="ECO:0007669"/>
    <property type="project" value="TreeGrafter"/>
</dbReference>
<keyword evidence="6" id="KW-0378">Hydrolase</keyword>
<dbReference type="GO" id="GO:0008360">
    <property type="term" value="P:regulation of cell shape"/>
    <property type="evidence" value="ECO:0007669"/>
    <property type="project" value="UniProtKB-UniRule"/>
</dbReference>
<dbReference type="GO" id="GO:0018104">
    <property type="term" value="P:peptidoglycan-protein cross-linking"/>
    <property type="evidence" value="ECO:0007669"/>
    <property type="project" value="TreeGrafter"/>
</dbReference>
<sequence length="387" mass="43063">MKKIFVTVIMVCVVALVLAGATAYMMQQKKVAEQLRLTTQAEEKIAAGDIDGGLQLLKRVDSQGATAPPRTVYLLGKTLYERGRHSEAMAYFKRLDQQYPKSPYAPDVLLYQARYVLEVEGKASAAKEQFLKLIERYPDSNAADFALYYLARISRDEGDDKLARQNLEIILKRPDSPARNEAEFLLGELNMKQLRSPEPGPDDILYTIKRGDSIWKLERQLKVPGDLIVGINNLNPKALPVGVQIKVPKINPSIVIDKGQRTLTLKNNGVFLKKYRVGIHRVETRVPAGEYTIQEKYEKGTDYTDPASGAVIKAGDPANPLGSRFLQLRRDMGIHGTNVPERVGTYTDVGWITMSNADIEEIYSLVRKGTPVSIKGKNILEGSSGSK</sequence>
<evidence type="ECO:0000256" key="3">
    <source>
        <dbReference type="ARBA" id="ARBA00022676"/>
    </source>
</evidence>
<evidence type="ECO:0000256" key="5">
    <source>
        <dbReference type="ARBA" id="ARBA00022729"/>
    </source>
</evidence>
<dbReference type="AlphaFoldDB" id="A0A2Z4Y6K5"/>
<organism evidence="13 14">
    <name type="scientific">Sumerlaea chitinivorans</name>
    <dbReference type="NCBI Taxonomy" id="2250252"/>
    <lineage>
        <taxon>Bacteria</taxon>
        <taxon>Candidatus Sumerlaeota</taxon>
        <taxon>Candidatus Sumerlaeia</taxon>
        <taxon>Candidatus Sumerlaeales</taxon>
        <taxon>Candidatus Sumerlaeaceae</taxon>
        <taxon>Candidatus Sumerlaea</taxon>
    </lineage>
</organism>
<dbReference type="KEGG" id="schv:BRCON_2063"/>
<evidence type="ECO:0000256" key="7">
    <source>
        <dbReference type="ARBA" id="ARBA00022960"/>
    </source>
</evidence>
<dbReference type="PROSITE" id="PS52029">
    <property type="entry name" value="LD_TPASE"/>
    <property type="match status" value="1"/>
</dbReference>
<dbReference type="InterPro" id="IPR011990">
    <property type="entry name" value="TPR-like_helical_dom_sf"/>
</dbReference>
<dbReference type="Proteomes" id="UP000262583">
    <property type="component" value="Chromosome"/>
</dbReference>
<keyword evidence="4" id="KW-0808">Transferase</keyword>
<dbReference type="UniPathway" id="UPA00219"/>
<dbReference type="CDD" id="cd16913">
    <property type="entry name" value="YkuD_like"/>
    <property type="match status" value="1"/>
</dbReference>
<comment type="caution">
    <text evidence="11">Lacks conserved residue(s) required for the propagation of feature annotation.</text>
</comment>
<evidence type="ECO:0000313" key="14">
    <source>
        <dbReference type="Proteomes" id="UP000262583"/>
    </source>
</evidence>
<evidence type="ECO:0000256" key="4">
    <source>
        <dbReference type="ARBA" id="ARBA00022679"/>
    </source>
</evidence>
<dbReference type="SMART" id="SM00257">
    <property type="entry name" value="LysM"/>
    <property type="match status" value="1"/>
</dbReference>
<evidence type="ECO:0000256" key="9">
    <source>
        <dbReference type="ARBA" id="ARBA00023316"/>
    </source>
</evidence>
<dbReference type="Pfam" id="PF13525">
    <property type="entry name" value="YfiO"/>
    <property type="match status" value="1"/>
</dbReference>
<evidence type="ECO:0000313" key="13">
    <source>
        <dbReference type="EMBL" id="AXA36840.1"/>
    </source>
</evidence>
<dbReference type="PROSITE" id="PS50005">
    <property type="entry name" value="TPR"/>
    <property type="match status" value="1"/>
</dbReference>
<reference evidence="13 14" key="1">
    <citation type="submission" date="2018-05" db="EMBL/GenBank/DDBJ databases">
        <title>A metagenomic window into the 2 km-deep terrestrial subsurface aquifer revealed taxonomically and functionally diverse microbial community comprising novel uncultured bacterial lineages.</title>
        <authorList>
            <person name="Kadnikov V.V."/>
            <person name="Mardanov A.V."/>
            <person name="Beletsky A.V."/>
            <person name="Banks D."/>
            <person name="Pimenov N.V."/>
            <person name="Frank Y.A."/>
            <person name="Karnachuk O.V."/>
            <person name="Ravin N.V."/>
        </authorList>
    </citation>
    <scope>NUCLEOTIDE SEQUENCE [LARGE SCALE GENOMIC DNA]</scope>
    <source>
        <strain evidence="13">BY</strain>
    </source>
</reference>
<dbReference type="InterPro" id="IPR039565">
    <property type="entry name" value="BamD-like"/>
</dbReference>
<dbReference type="InterPro" id="IPR005490">
    <property type="entry name" value="LD_TPept_cat_dom"/>
</dbReference>
<comment type="pathway">
    <text evidence="1 11">Cell wall biogenesis; peptidoglycan biosynthesis.</text>
</comment>
<name>A0A2Z4Y6K5_SUMC1</name>
<evidence type="ECO:0000256" key="11">
    <source>
        <dbReference type="PROSITE-ProRule" id="PRU01373"/>
    </source>
</evidence>
<dbReference type="Gene3D" id="3.10.350.10">
    <property type="entry name" value="LysM domain"/>
    <property type="match status" value="1"/>
</dbReference>
<dbReference type="InterPro" id="IPR018392">
    <property type="entry name" value="LysM"/>
</dbReference>
<accession>A0A2Z4Y6K5</accession>
<dbReference type="Pfam" id="PF03734">
    <property type="entry name" value="YkuD"/>
    <property type="match status" value="1"/>
</dbReference>
<proteinExistence type="inferred from homology"/>
<dbReference type="InterPro" id="IPR050979">
    <property type="entry name" value="LD-transpeptidase"/>
</dbReference>
<evidence type="ECO:0000256" key="6">
    <source>
        <dbReference type="ARBA" id="ARBA00022801"/>
    </source>
</evidence>
<evidence type="ECO:0000256" key="1">
    <source>
        <dbReference type="ARBA" id="ARBA00004752"/>
    </source>
</evidence>
<evidence type="ECO:0000256" key="2">
    <source>
        <dbReference type="ARBA" id="ARBA00005992"/>
    </source>
</evidence>
<dbReference type="SUPFAM" id="SSF48452">
    <property type="entry name" value="TPR-like"/>
    <property type="match status" value="1"/>
</dbReference>
<keyword evidence="9 11" id="KW-0961">Cell wall biogenesis/degradation</keyword>
<dbReference type="SUPFAM" id="SSF54106">
    <property type="entry name" value="LysM domain"/>
    <property type="match status" value="1"/>
</dbReference>
<evidence type="ECO:0000256" key="10">
    <source>
        <dbReference type="PROSITE-ProRule" id="PRU00339"/>
    </source>
</evidence>
<dbReference type="GO" id="GO:0071972">
    <property type="term" value="F:peptidoglycan L,D-transpeptidase activity"/>
    <property type="evidence" value="ECO:0007669"/>
    <property type="project" value="TreeGrafter"/>
</dbReference>
<dbReference type="PANTHER" id="PTHR30582:SF24">
    <property type="entry name" value="L,D-TRANSPEPTIDASE ERFK_SRFK-RELATED"/>
    <property type="match status" value="1"/>
</dbReference>
<dbReference type="PANTHER" id="PTHR30582">
    <property type="entry name" value="L,D-TRANSPEPTIDASE"/>
    <property type="match status" value="1"/>
</dbReference>
<gene>
    <name evidence="13" type="ORF">BRCON_2063</name>
</gene>
<comment type="similarity">
    <text evidence="2">Belongs to the YkuD family.</text>
</comment>
<dbReference type="InterPro" id="IPR036779">
    <property type="entry name" value="LysM_dom_sf"/>
</dbReference>
<dbReference type="InterPro" id="IPR038063">
    <property type="entry name" value="Transpep_catalytic_dom"/>
</dbReference>
<keyword evidence="10" id="KW-0802">TPR repeat</keyword>
<evidence type="ECO:0000256" key="8">
    <source>
        <dbReference type="ARBA" id="ARBA00022984"/>
    </source>
</evidence>
<protein>
    <submittedName>
        <fullName evidence="13">Protein erfK/srfK</fullName>
    </submittedName>
</protein>
<dbReference type="SUPFAM" id="SSF141523">
    <property type="entry name" value="L,D-transpeptidase catalytic domain-like"/>
    <property type="match status" value="1"/>
</dbReference>
<feature type="repeat" description="TPR" evidence="10">
    <location>
        <begin position="69"/>
        <end position="102"/>
    </location>
</feature>
<dbReference type="CDD" id="cd00118">
    <property type="entry name" value="LysM"/>
    <property type="match status" value="1"/>
</dbReference>
<evidence type="ECO:0000259" key="12">
    <source>
        <dbReference type="PROSITE" id="PS52029"/>
    </source>
</evidence>
<dbReference type="Pfam" id="PF01476">
    <property type="entry name" value="LysM"/>
    <property type="match status" value="1"/>
</dbReference>
<keyword evidence="3" id="KW-0328">Glycosyltransferase</keyword>
<feature type="domain" description="L,D-TPase catalytic" evidence="12">
    <location>
        <begin position="252"/>
        <end position="375"/>
    </location>
</feature>
<dbReference type="GO" id="GO:0016757">
    <property type="term" value="F:glycosyltransferase activity"/>
    <property type="evidence" value="ECO:0007669"/>
    <property type="project" value="UniProtKB-KW"/>
</dbReference>
<keyword evidence="8 11" id="KW-0573">Peptidoglycan synthesis</keyword>
<dbReference type="InterPro" id="IPR019734">
    <property type="entry name" value="TPR_rpt"/>
</dbReference>